<dbReference type="EMBL" id="LR797501">
    <property type="protein sequence ID" value="CAB4221073.1"/>
    <property type="molecule type" value="Genomic_DNA"/>
</dbReference>
<keyword evidence="1" id="KW-0175">Coiled coil</keyword>
<evidence type="ECO:0000256" key="1">
    <source>
        <dbReference type="SAM" id="Coils"/>
    </source>
</evidence>
<evidence type="ECO:0000313" key="4">
    <source>
        <dbReference type="EMBL" id="CAB4221073.1"/>
    </source>
</evidence>
<reference evidence="4" key="1">
    <citation type="submission" date="2020-05" db="EMBL/GenBank/DDBJ databases">
        <authorList>
            <person name="Chiriac C."/>
            <person name="Salcher M."/>
            <person name="Ghai R."/>
            <person name="Kavagutti S V."/>
        </authorList>
    </citation>
    <scope>NUCLEOTIDE SEQUENCE</scope>
</reference>
<organism evidence="4">
    <name type="scientific">uncultured Caudovirales phage</name>
    <dbReference type="NCBI Taxonomy" id="2100421"/>
    <lineage>
        <taxon>Viruses</taxon>
        <taxon>Duplodnaviria</taxon>
        <taxon>Heunggongvirae</taxon>
        <taxon>Uroviricota</taxon>
        <taxon>Caudoviricetes</taxon>
        <taxon>Peduoviridae</taxon>
        <taxon>Maltschvirus</taxon>
        <taxon>Maltschvirus maltsch</taxon>
    </lineage>
</organism>
<evidence type="ECO:0000256" key="2">
    <source>
        <dbReference type="SAM" id="MobiDB-lite"/>
    </source>
</evidence>
<name>A0A6J5SZV5_9CAUD</name>
<proteinExistence type="predicted"/>
<feature type="coiled-coil region" evidence="1">
    <location>
        <begin position="50"/>
        <end position="134"/>
    </location>
</feature>
<sequence>MENQVETADLLSPQIVAGTNIAKEFQNEVNSVYTADDLAKAREQEKAKLYPQMEKMKEELAAAKARAEEASAKDAERENLRLVLEKEAEAKRKQEEENELSFKELLAKKEQEFSSQLENERLERERAFALLEQERKFQELTNYRQGRLEQERDNIVPELIDLIQGNTPDEVESSIATLKEKSSSILQSAQAAMQSAKQQMAGTRITAPASGPLDNDSSQQSYTPDAIRDMTMADYAKQRAKLLGTAASNRGQGLFDQ</sequence>
<gene>
    <name evidence="3" type="ORF">UFOVP1033_154</name>
    <name evidence="4" type="ORF">UFOVP1631_154</name>
</gene>
<evidence type="ECO:0000313" key="3">
    <source>
        <dbReference type="EMBL" id="CAB4179531.1"/>
    </source>
</evidence>
<feature type="region of interest" description="Disordered" evidence="2">
    <location>
        <begin position="201"/>
        <end position="222"/>
    </location>
</feature>
<dbReference type="EMBL" id="LR796981">
    <property type="protein sequence ID" value="CAB4179531.1"/>
    <property type="molecule type" value="Genomic_DNA"/>
</dbReference>
<accession>A0A6J5SZV5</accession>
<protein>
    <submittedName>
        <fullName evidence="4">Uncharacterized protein</fullName>
    </submittedName>
</protein>